<dbReference type="SUPFAM" id="SSF51735">
    <property type="entry name" value="NAD(P)-binding Rossmann-fold domains"/>
    <property type="match status" value="1"/>
</dbReference>
<reference evidence="9" key="2">
    <citation type="submission" date="2021-04" db="EMBL/GenBank/DDBJ databases">
        <authorList>
            <person name="Gilroy R."/>
        </authorList>
    </citation>
    <scope>NUCLEOTIDE SEQUENCE</scope>
    <source>
        <strain evidence="9">ChiGjej6B6-14162</strain>
    </source>
</reference>
<dbReference type="InterPro" id="IPR036291">
    <property type="entry name" value="NAD(P)-bd_dom_sf"/>
</dbReference>
<dbReference type="GO" id="GO:0000166">
    <property type="term" value="F:nucleotide binding"/>
    <property type="evidence" value="ECO:0007669"/>
    <property type="project" value="InterPro"/>
</dbReference>
<dbReference type="Pfam" id="PF21252">
    <property type="entry name" value="Glyco_hydro_109_C"/>
    <property type="match status" value="1"/>
</dbReference>
<dbReference type="AlphaFoldDB" id="A0A9D2BG18"/>
<keyword evidence="6" id="KW-0732">Signal</keyword>
<protein>
    <submittedName>
        <fullName evidence="9">Gfo/Idh/MocA family oxidoreductase</fullName>
    </submittedName>
</protein>
<dbReference type="PROSITE" id="PS51318">
    <property type="entry name" value="TAT"/>
    <property type="match status" value="1"/>
</dbReference>
<sequence length="468" mass="51477">MENTRRAFLKKVSAAGLGAAGLAMTGKASAAISEPTPKGTAKKPAGKDDGKLKFGFIGTGSRCHEHINNVLSIPGNKIVAICDIQQGPIDRTLKHIAQFNVPAPKVYKGGEWEFLKMLDNEEFDCVIIASPWEWHTPMAVAAMKAGVPYVGVEVSAANTLEECWDLVNVSETTGSQLNIMENVCYRRDCMAALNMVRQGLFGELLHATCGYEHDLREVKFNDGEHYNYVPGSGDLRMGPTAYAEAQWRTNHSVHRNGDIYPTHGIGPVANCLNINRGNRFVSLTSMATQSRGLHKFIVDNGGANHPLANINFNLGDIVTTMIKCANGQTVIVTHDTNSPRPYSLGFRIQGTEGLWMNDGDHVYVQGKSEPHKWDSSEEWFAKYDHKLWAAHAKEASEAGHGGMDYIMMYDLIDAIRNKKRAPMDCYDAAAWSAISGLSEMSIARGGALVDFPDFTRGQWIRREPAFAL</sequence>
<dbReference type="Pfam" id="PF01408">
    <property type="entry name" value="GFO_IDH_MocA"/>
    <property type="match status" value="1"/>
</dbReference>
<proteinExistence type="inferred from homology"/>
<dbReference type="InterPro" id="IPR006311">
    <property type="entry name" value="TAT_signal"/>
</dbReference>
<comment type="similarity">
    <text evidence="2">Belongs to the Gfo/Idh/MocA family. Glycosyl hydrolase 109 subfamily.</text>
</comment>
<accession>A0A9D2BG18</accession>
<feature type="domain" description="Glycosyl hydrolase 109 C-terminal" evidence="8">
    <location>
        <begin position="190"/>
        <end position="375"/>
    </location>
</feature>
<dbReference type="InterPro" id="IPR050463">
    <property type="entry name" value="Gfo/Idh/MocA_oxidrdct_glycsds"/>
</dbReference>
<reference evidence="9" key="1">
    <citation type="journal article" date="2021" name="PeerJ">
        <title>Extensive microbial diversity within the chicken gut microbiome revealed by metagenomics and culture.</title>
        <authorList>
            <person name="Gilroy R."/>
            <person name="Ravi A."/>
            <person name="Getino M."/>
            <person name="Pursley I."/>
            <person name="Horton D.L."/>
            <person name="Alikhan N.F."/>
            <person name="Baker D."/>
            <person name="Gharbi K."/>
            <person name="Hall N."/>
            <person name="Watson M."/>
            <person name="Adriaenssens E.M."/>
            <person name="Foster-Nyarko E."/>
            <person name="Jarju S."/>
            <person name="Secka A."/>
            <person name="Antonio M."/>
            <person name="Oren A."/>
            <person name="Chaudhuri R.R."/>
            <person name="La Ragione R."/>
            <person name="Hildebrand F."/>
            <person name="Pallen M.J."/>
        </authorList>
    </citation>
    <scope>NUCLEOTIDE SEQUENCE</scope>
    <source>
        <strain evidence="9">ChiGjej6B6-14162</strain>
    </source>
</reference>
<dbReference type="Gene3D" id="3.40.50.720">
    <property type="entry name" value="NAD(P)-binding Rossmann-like Domain"/>
    <property type="match status" value="1"/>
</dbReference>
<dbReference type="InterPro" id="IPR049303">
    <property type="entry name" value="Glyco_hydro_109_C"/>
</dbReference>
<dbReference type="Proteomes" id="UP000886740">
    <property type="component" value="Unassembled WGS sequence"/>
</dbReference>
<dbReference type="InterPro" id="IPR019546">
    <property type="entry name" value="TAT_signal_bac_arc"/>
</dbReference>
<name>A0A9D2BG18_9BACT</name>
<gene>
    <name evidence="9" type="ORF">H9977_07420</name>
</gene>
<keyword evidence="5" id="KW-0326">Glycosidase</keyword>
<comment type="caution">
    <text evidence="9">The sequence shown here is derived from an EMBL/GenBank/DDBJ whole genome shotgun (WGS) entry which is preliminary data.</text>
</comment>
<evidence type="ECO:0000256" key="1">
    <source>
        <dbReference type="ARBA" id="ARBA00001911"/>
    </source>
</evidence>
<evidence type="ECO:0000313" key="9">
    <source>
        <dbReference type="EMBL" id="HIX74846.1"/>
    </source>
</evidence>
<dbReference type="InterPro" id="IPR000683">
    <property type="entry name" value="Gfo/Idh/MocA-like_OxRdtase_N"/>
</dbReference>
<keyword evidence="3" id="KW-0378">Hydrolase</keyword>
<evidence type="ECO:0000256" key="3">
    <source>
        <dbReference type="ARBA" id="ARBA00022801"/>
    </source>
</evidence>
<evidence type="ECO:0000256" key="6">
    <source>
        <dbReference type="SAM" id="SignalP"/>
    </source>
</evidence>
<keyword evidence="4" id="KW-0520">NAD</keyword>
<dbReference type="NCBIfam" id="TIGR01409">
    <property type="entry name" value="TAT_signal_seq"/>
    <property type="match status" value="1"/>
</dbReference>
<organism evidence="9 10">
    <name type="scientific">Candidatus Parabacteroides intestinipullorum</name>
    <dbReference type="NCBI Taxonomy" id="2838723"/>
    <lineage>
        <taxon>Bacteria</taxon>
        <taxon>Pseudomonadati</taxon>
        <taxon>Bacteroidota</taxon>
        <taxon>Bacteroidia</taxon>
        <taxon>Bacteroidales</taxon>
        <taxon>Tannerellaceae</taxon>
        <taxon>Parabacteroides</taxon>
    </lineage>
</organism>
<dbReference type="PANTHER" id="PTHR43818">
    <property type="entry name" value="BCDNA.GH03377"/>
    <property type="match status" value="1"/>
</dbReference>
<dbReference type="SUPFAM" id="SSF55347">
    <property type="entry name" value="Glyceraldehyde-3-phosphate dehydrogenase-like, C-terminal domain"/>
    <property type="match status" value="1"/>
</dbReference>
<dbReference type="PANTHER" id="PTHR43818:SF1">
    <property type="entry name" value="GLYCOSYL HYDROLASE FAMILY 109 PROTEIN"/>
    <property type="match status" value="1"/>
</dbReference>
<evidence type="ECO:0000259" key="8">
    <source>
        <dbReference type="Pfam" id="PF21252"/>
    </source>
</evidence>
<feature type="signal peptide" evidence="6">
    <location>
        <begin position="1"/>
        <end position="30"/>
    </location>
</feature>
<evidence type="ECO:0000256" key="2">
    <source>
        <dbReference type="ARBA" id="ARBA00009329"/>
    </source>
</evidence>
<dbReference type="Gene3D" id="3.30.360.10">
    <property type="entry name" value="Dihydrodipicolinate Reductase, domain 2"/>
    <property type="match status" value="1"/>
</dbReference>
<dbReference type="EMBL" id="DXEL01000050">
    <property type="protein sequence ID" value="HIX74846.1"/>
    <property type="molecule type" value="Genomic_DNA"/>
</dbReference>
<evidence type="ECO:0000313" key="10">
    <source>
        <dbReference type="Proteomes" id="UP000886740"/>
    </source>
</evidence>
<comment type="cofactor">
    <cofactor evidence="1">
        <name>NAD(+)</name>
        <dbReference type="ChEBI" id="CHEBI:57540"/>
    </cofactor>
</comment>
<feature type="domain" description="Gfo/Idh/MocA-like oxidoreductase N-terminal" evidence="7">
    <location>
        <begin position="52"/>
        <end position="177"/>
    </location>
</feature>
<evidence type="ECO:0000256" key="4">
    <source>
        <dbReference type="ARBA" id="ARBA00023027"/>
    </source>
</evidence>
<dbReference type="GO" id="GO:0016798">
    <property type="term" value="F:hydrolase activity, acting on glycosyl bonds"/>
    <property type="evidence" value="ECO:0007669"/>
    <property type="project" value="UniProtKB-KW"/>
</dbReference>
<evidence type="ECO:0000256" key="5">
    <source>
        <dbReference type="ARBA" id="ARBA00023295"/>
    </source>
</evidence>
<evidence type="ECO:0000259" key="7">
    <source>
        <dbReference type="Pfam" id="PF01408"/>
    </source>
</evidence>
<feature type="chain" id="PRO_5038845738" evidence="6">
    <location>
        <begin position="31"/>
        <end position="468"/>
    </location>
</feature>